<dbReference type="GO" id="GO:0000055">
    <property type="term" value="P:ribosomal large subunit export from nucleus"/>
    <property type="evidence" value="ECO:0007669"/>
    <property type="project" value="InterPro"/>
</dbReference>
<keyword evidence="3" id="KW-0509">mRNA transport</keyword>
<dbReference type="GO" id="GO:0006406">
    <property type="term" value="P:mRNA export from nucleus"/>
    <property type="evidence" value="ECO:0007669"/>
    <property type="project" value="TreeGrafter"/>
</dbReference>
<dbReference type="AlphaFoldDB" id="A0A6A5KMM6"/>
<dbReference type="GO" id="GO:0005643">
    <property type="term" value="C:nuclear pore"/>
    <property type="evidence" value="ECO:0007669"/>
    <property type="project" value="UniProtKB-SubCell"/>
</dbReference>
<keyword evidence="10" id="KW-1185">Reference proteome</keyword>
<evidence type="ECO:0008006" key="11">
    <source>
        <dbReference type="Google" id="ProtNLM"/>
    </source>
</evidence>
<dbReference type="InterPro" id="IPR036322">
    <property type="entry name" value="WD40_repeat_dom_sf"/>
</dbReference>
<sequence>MPKVLGYTPDWLSRPSPGYQLFAPKQTSGNAGIAKRQQPGPRQTIATRGSEIFVAAGNEIRWADLINLKEHAPPAYRTLRVSIPLPITRLTISPEQDYLAVSTSHTVHVIHLPDSSLLEAGEDDGPLKPKTFQLGPTVHVLEESPVATTLWHPLGYHGRCLVTITKAGVVRLWEINRADRSTFSEPSLSIDLPKLANAISDQDDLSASKFGASKGFSPDSVELEVASACFGDFPEQEGVHGWAPMTLWIATVPGDVYALCPLLPSKWQLVESPGIHTFLETLTSSININYAELSEDDTPPKDDLKTSEKQVSWLSDILYEEPFIEERPQGDSVKVFARPTSAPAVPLLQGPFVITPDVDDFELSDMIVFSLKTLSESDEEETAEGLPTAVVCLLTDTSKVHVCLDLEGIVGRWLPSPKDEVDVTETTDHGLTIAETITLVEGDASSFNQSITPDVHTDFSFFVSHASGVFYISLESWIRKLENELSQPQTDGSSFRLGRVLESANSTVEQYLQRRVSGQVADQDVTSAVVIEDGNIGYLLLTTVDGEPQVAFLDAPEEGLPTEEELAEYMAVAGPNKEVREAWQPPKELYEPFDLLGSINITSRHRGTLKNEIKLSPANLELLMDLHRVLSAQTSKLQHAVSDLFNRATRLQEEFRDQIYRTSGLSANIENVIGNNQPSSDDGLAYDSIKIDERMEKVKARQDAINARYEALRRKMISIGSSELSEKESNWIEELQTMDSAVDPSSETLTDDIDGSQHAAWQRVNRLKEAQKDYAKQVEEAMKAVKRDGEVEQRPSAVKVPSYSRKAENDQVQELMQRNAVLVEAATERLKRLGVNIALETR</sequence>
<evidence type="ECO:0000313" key="9">
    <source>
        <dbReference type="EMBL" id="KAF1835604.1"/>
    </source>
</evidence>
<comment type="subcellular location">
    <subcellularLocation>
        <location evidence="1">Nucleus</location>
        <location evidence="1">Nuclear pore complex</location>
    </subcellularLocation>
</comment>
<dbReference type="SUPFAM" id="SSF50978">
    <property type="entry name" value="WD40 repeat-like"/>
    <property type="match status" value="1"/>
</dbReference>
<evidence type="ECO:0000256" key="2">
    <source>
        <dbReference type="ARBA" id="ARBA00022448"/>
    </source>
</evidence>
<keyword evidence="5" id="KW-0811">Translocation</keyword>
<accession>A0A6A5KMM6</accession>
<evidence type="ECO:0000256" key="1">
    <source>
        <dbReference type="ARBA" id="ARBA00004567"/>
    </source>
</evidence>
<evidence type="ECO:0000313" key="10">
    <source>
        <dbReference type="Proteomes" id="UP000800040"/>
    </source>
</evidence>
<dbReference type="PANTHER" id="PTHR13257">
    <property type="entry name" value="NUCLEOPORIN NUP84-RELATED"/>
    <property type="match status" value="1"/>
</dbReference>
<keyword evidence="4" id="KW-0653">Protein transport</keyword>
<evidence type="ECO:0000256" key="8">
    <source>
        <dbReference type="SAM" id="MobiDB-lite"/>
    </source>
</evidence>
<protein>
    <recommendedName>
        <fullName evidence="11">Nucleoporin Nup82</fullName>
    </recommendedName>
</protein>
<reference evidence="9" key="1">
    <citation type="submission" date="2020-01" db="EMBL/GenBank/DDBJ databases">
        <authorList>
            <consortium name="DOE Joint Genome Institute"/>
            <person name="Haridas S."/>
            <person name="Albert R."/>
            <person name="Binder M."/>
            <person name="Bloem J."/>
            <person name="Labutti K."/>
            <person name="Salamov A."/>
            <person name="Andreopoulos B."/>
            <person name="Baker S.E."/>
            <person name="Barry K."/>
            <person name="Bills G."/>
            <person name="Bluhm B.H."/>
            <person name="Cannon C."/>
            <person name="Castanera R."/>
            <person name="Culley D.E."/>
            <person name="Daum C."/>
            <person name="Ezra D."/>
            <person name="Gonzalez J.B."/>
            <person name="Henrissat B."/>
            <person name="Kuo A."/>
            <person name="Liang C."/>
            <person name="Lipzen A."/>
            <person name="Lutzoni F."/>
            <person name="Magnuson J."/>
            <person name="Mondo S."/>
            <person name="Nolan M."/>
            <person name="Ohm R."/>
            <person name="Pangilinan J."/>
            <person name="Park H.-J."/>
            <person name="Ramirez L."/>
            <person name="Alfaro M."/>
            <person name="Sun H."/>
            <person name="Tritt A."/>
            <person name="Yoshinaga Y."/>
            <person name="Zwiers L.-H."/>
            <person name="Turgeon B.G."/>
            <person name="Goodwin S.B."/>
            <person name="Spatafora J.W."/>
            <person name="Crous P.W."/>
            <person name="Grigoriev I.V."/>
        </authorList>
    </citation>
    <scope>NUCLEOTIDE SEQUENCE</scope>
    <source>
        <strain evidence="9">P77</strain>
    </source>
</reference>
<name>A0A6A5KMM6_9PLEO</name>
<dbReference type="Proteomes" id="UP000800040">
    <property type="component" value="Unassembled WGS sequence"/>
</dbReference>
<dbReference type="GO" id="GO:0017056">
    <property type="term" value="F:structural constituent of nuclear pore"/>
    <property type="evidence" value="ECO:0007669"/>
    <property type="project" value="InterPro"/>
</dbReference>
<keyword evidence="7" id="KW-0539">Nucleus</keyword>
<dbReference type="EMBL" id="ML975284">
    <property type="protein sequence ID" value="KAF1835604.1"/>
    <property type="molecule type" value="Genomic_DNA"/>
</dbReference>
<gene>
    <name evidence="9" type="ORF">BDW02DRAFT_522689</name>
</gene>
<proteinExistence type="predicted"/>
<dbReference type="OrthoDB" id="341482at2759"/>
<evidence type="ECO:0000256" key="7">
    <source>
        <dbReference type="ARBA" id="ARBA00023242"/>
    </source>
</evidence>
<evidence type="ECO:0000256" key="5">
    <source>
        <dbReference type="ARBA" id="ARBA00023010"/>
    </source>
</evidence>
<dbReference type="GO" id="GO:0006606">
    <property type="term" value="P:protein import into nucleus"/>
    <property type="evidence" value="ECO:0007669"/>
    <property type="project" value="TreeGrafter"/>
</dbReference>
<keyword evidence="6" id="KW-0906">Nuclear pore complex</keyword>
<evidence type="ECO:0000256" key="3">
    <source>
        <dbReference type="ARBA" id="ARBA00022816"/>
    </source>
</evidence>
<evidence type="ECO:0000256" key="4">
    <source>
        <dbReference type="ARBA" id="ARBA00022927"/>
    </source>
</evidence>
<feature type="region of interest" description="Disordered" evidence="8">
    <location>
        <begin position="786"/>
        <end position="805"/>
    </location>
</feature>
<dbReference type="PANTHER" id="PTHR13257:SF0">
    <property type="entry name" value="NUCLEAR PORE COMPLEX PROTEIN NUP88"/>
    <property type="match status" value="1"/>
</dbReference>
<dbReference type="GO" id="GO:0000056">
    <property type="term" value="P:ribosomal small subunit export from nucleus"/>
    <property type="evidence" value="ECO:0007669"/>
    <property type="project" value="InterPro"/>
</dbReference>
<keyword evidence="2" id="KW-0813">Transport</keyword>
<dbReference type="InterPro" id="IPR037700">
    <property type="entry name" value="NUP88/NUP82"/>
</dbReference>
<evidence type="ECO:0000256" key="6">
    <source>
        <dbReference type="ARBA" id="ARBA00023132"/>
    </source>
</evidence>
<organism evidence="9 10">
    <name type="scientific">Decorospora gaudefroyi</name>
    <dbReference type="NCBI Taxonomy" id="184978"/>
    <lineage>
        <taxon>Eukaryota</taxon>
        <taxon>Fungi</taxon>
        <taxon>Dikarya</taxon>
        <taxon>Ascomycota</taxon>
        <taxon>Pezizomycotina</taxon>
        <taxon>Dothideomycetes</taxon>
        <taxon>Pleosporomycetidae</taxon>
        <taxon>Pleosporales</taxon>
        <taxon>Pleosporineae</taxon>
        <taxon>Pleosporaceae</taxon>
        <taxon>Decorospora</taxon>
    </lineage>
</organism>